<sequence>MNIVKFFALVAISSLCGGCVASPPSPVTESPADAFTTAQRPQPRALKVATWNTEHLAYPGDGGCKPRSNTQLSAMRRYAASLDADIIALQEVDSKQALRLIFPDLHWRLILSDRPNSQPYQCRENGYLSTQQKLAFAIRREVPLLSITHVKDFGLDLPDLRYGLAVRVDSPTGPIDILNLHLKSGCFVDDYLQSDTQACRVLAKQADVLNEWIAQREKSASPYLVLGDFNHRISASYNRLSRVLLNNERSTTITTRNLLSCHPRHSALIDHILAGGMPTERITESAQIHTYADEGAMLSDHCAVSVSLSADSPRLSTALLWQTTSKEYQLVSRAIYQQAQQALAKVPADLQNWVVVMDVDETVLDNTAYQKQTEIAGTGYSPATWDTWVQSEQASLVPGVKPFIEAIFQRGGKLALVTNRNRRLDIHTWRNLQELGIPITTANTCLIGRHASDQDALDHKLIRNDKDLRRQQIVQGDAPCFGHPHESKTSWSEPHNIVLQVGDNIEDFSGLTQQQADIGTVLPQIGKTLFLLPNPLYGSWQ</sequence>
<feature type="chain" id="PRO_5046532625" description="Endonuclease/exonuclease/phosphatase domain-containing protein" evidence="2">
    <location>
        <begin position="22"/>
        <end position="541"/>
    </location>
</feature>
<keyword evidence="5" id="KW-1185">Reference proteome</keyword>
<dbReference type="InterPro" id="IPR023214">
    <property type="entry name" value="HAD_sf"/>
</dbReference>
<comment type="caution">
    <text evidence="4">The sequence shown here is derived from an EMBL/GenBank/DDBJ whole genome shotgun (WGS) entry which is preliminary data.</text>
</comment>
<dbReference type="Pfam" id="PF03767">
    <property type="entry name" value="Acid_phosphat_B"/>
    <property type="match status" value="1"/>
</dbReference>
<dbReference type="Gene3D" id="3.40.50.1000">
    <property type="entry name" value="HAD superfamily/HAD-like"/>
    <property type="match status" value="1"/>
</dbReference>
<feature type="domain" description="Endonuclease/exonuclease/phosphatase" evidence="3">
    <location>
        <begin position="49"/>
        <end position="301"/>
    </location>
</feature>
<dbReference type="Proteomes" id="UP001501757">
    <property type="component" value="Unassembled WGS sequence"/>
</dbReference>
<dbReference type="InterPro" id="IPR005519">
    <property type="entry name" value="Acid_phosphat_B-like"/>
</dbReference>
<name>A0ABN0WWF4_9ALTE</name>
<organism evidence="4 5">
    <name type="scientific">Bowmanella denitrificans</name>
    <dbReference type="NCBI Taxonomy" id="366582"/>
    <lineage>
        <taxon>Bacteria</taxon>
        <taxon>Pseudomonadati</taxon>
        <taxon>Pseudomonadota</taxon>
        <taxon>Gammaproteobacteria</taxon>
        <taxon>Alteromonadales</taxon>
        <taxon>Alteromonadaceae</taxon>
        <taxon>Bowmanella</taxon>
    </lineage>
</organism>
<dbReference type="PANTHER" id="PTHR31284">
    <property type="entry name" value="ACID PHOSPHATASE-LIKE PROTEIN"/>
    <property type="match status" value="1"/>
</dbReference>
<dbReference type="InterPro" id="IPR036412">
    <property type="entry name" value="HAD-like_sf"/>
</dbReference>
<evidence type="ECO:0000313" key="4">
    <source>
        <dbReference type="EMBL" id="GAA0348303.1"/>
    </source>
</evidence>
<evidence type="ECO:0000256" key="2">
    <source>
        <dbReference type="SAM" id="SignalP"/>
    </source>
</evidence>
<evidence type="ECO:0000256" key="1">
    <source>
        <dbReference type="ARBA" id="ARBA00022729"/>
    </source>
</evidence>
<dbReference type="SUPFAM" id="SSF56219">
    <property type="entry name" value="DNase I-like"/>
    <property type="match status" value="1"/>
</dbReference>
<dbReference type="InterPro" id="IPR006423">
    <property type="entry name" value="Lipo_e_P4"/>
</dbReference>
<dbReference type="Gene3D" id="3.60.10.10">
    <property type="entry name" value="Endonuclease/exonuclease/phosphatase"/>
    <property type="match status" value="1"/>
</dbReference>
<evidence type="ECO:0000313" key="5">
    <source>
        <dbReference type="Proteomes" id="UP001501757"/>
    </source>
</evidence>
<gene>
    <name evidence="4" type="ORF">GCM10009092_10870</name>
</gene>
<protein>
    <recommendedName>
        <fullName evidence="3">Endonuclease/exonuclease/phosphatase domain-containing protein</fullName>
    </recommendedName>
</protein>
<dbReference type="PANTHER" id="PTHR31284:SF10">
    <property type="entry name" value="ACID PHOSPHATASE-LIKE PROTEIN"/>
    <property type="match status" value="1"/>
</dbReference>
<keyword evidence="1 2" id="KW-0732">Signal</keyword>
<accession>A0ABN0WWF4</accession>
<dbReference type="EMBL" id="BAAAEI010000006">
    <property type="protein sequence ID" value="GAA0348303.1"/>
    <property type="molecule type" value="Genomic_DNA"/>
</dbReference>
<proteinExistence type="predicted"/>
<dbReference type="Pfam" id="PF03372">
    <property type="entry name" value="Exo_endo_phos"/>
    <property type="match status" value="1"/>
</dbReference>
<dbReference type="SFLD" id="SFLDG01125">
    <property type="entry name" value="C1.1:_Acid_Phosphatase_Like"/>
    <property type="match status" value="1"/>
</dbReference>
<reference evidence="4 5" key="1">
    <citation type="journal article" date="2019" name="Int. J. Syst. Evol. Microbiol.">
        <title>The Global Catalogue of Microorganisms (GCM) 10K type strain sequencing project: providing services to taxonomists for standard genome sequencing and annotation.</title>
        <authorList>
            <consortium name="The Broad Institute Genomics Platform"/>
            <consortium name="The Broad Institute Genome Sequencing Center for Infectious Disease"/>
            <person name="Wu L."/>
            <person name="Ma J."/>
        </authorList>
    </citation>
    <scope>NUCLEOTIDE SEQUENCE [LARGE SCALE GENOMIC DNA]</scope>
    <source>
        <strain evidence="4 5">JCM 13378</strain>
    </source>
</reference>
<dbReference type="InterPro" id="IPR036691">
    <property type="entry name" value="Endo/exonu/phosph_ase_sf"/>
</dbReference>
<dbReference type="InterPro" id="IPR005135">
    <property type="entry name" value="Endo/exonuclease/phosphatase"/>
</dbReference>
<evidence type="ECO:0000259" key="3">
    <source>
        <dbReference type="Pfam" id="PF03372"/>
    </source>
</evidence>
<dbReference type="SUPFAM" id="SSF56784">
    <property type="entry name" value="HAD-like"/>
    <property type="match status" value="1"/>
</dbReference>
<dbReference type="SFLD" id="SFLDS00003">
    <property type="entry name" value="Haloacid_Dehalogenase"/>
    <property type="match status" value="1"/>
</dbReference>
<dbReference type="RefSeq" id="WP_343842683.1">
    <property type="nucleotide sequence ID" value="NZ_BAAAEI010000006.1"/>
</dbReference>
<feature type="signal peptide" evidence="2">
    <location>
        <begin position="1"/>
        <end position="21"/>
    </location>
</feature>